<dbReference type="PROSITE" id="PS00356">
    <property type="entry name" value="HTH_LACI_1"/>
    <property type="match status" value="1"/>
</dbReference>
<reference evidence="2" key="1">
    <citation type="journal article" date="2014" name="Front. Microbiol.">
        <title>High frequency of phylogenetically diverse reductive dehalogenase-homologous genes in deep subseafloor sedimentary metagenomes.</title>
        <authorList>
            <person name="Kawai M."/>
            <person name="Futagami T."/>
            <person name="Toyoda A."/>
            <person name="Takaki Y."/>
            <person name="Nishi S."/>
            <person name="Hori S."/>
            <person name="Arai W."/>
            <person name="Tsubouchi T."/>
            <person name="Morono Y."/>
            <person name="Uchiyama I."/>
            <person name="Ito T."/>
            <person name="Fujiyama A."/>
            <person name="Inagaki F."/>
            <person name="Takami H."/>
        </authorList>
    </citation>
    <scope>NUCLEOTIDE SEQUENCE</scope>
    <source>
        <strain evidence="2">Expedition CK06-06</strain>
    </source>
</reference>
<dbReference type="SUPFAM" id="SSF46785">
    <property type="entry name" value="Winged helix' DNA-binding domain"/>
    <property type="match status" value="1"/>
</dbReference>
<dbReference type="GO" id="GO:0003700">
    <property type="term" value="F:DNA-binding transcription factor activity"/>
    <property type="evidence" value="ECO:0007669"/>
    <property type="project" value="InterPro"/>
</dbReference>
<dbReference type="AlphaFoldDB" id="X0TKB9"/>
<evidence type="ECO:0000313" key="2">
    <source>
        <dbReference type="EMBL" id="GAF76520.1"/>
    </source>
</evidence>
<evidence type="ECO:0000259" key="1">
    <source>
        <dbReference type="SMART" id="SM00418"/>
    </source>
</evidence>
<dbReference type="Gene3D" id="1.10.10.10">
    <property type="entry name" value="Winged helix-like DNA-binding domain superfamily/Winged helix DNA-binding domain"/>
    <property type="match status" value="1"/>
</dbReference>
<dbReference type="InterPro" id="IPR036388">
    <property type="entry name" value="WH-like_DNA-bd_sf"/>
</dbReference>
<dbReference type="InterPro" id="IPR000835">
    <property type="entry name" value="HTH_MarR-typ"/>
</dbReference>
<feature type="domain" description="HTH arsR-type" evidence="1">
    <location>
        <begin position="4"/>
        <end position="84"/>
    </location>
</feature>
<organism evidence="2">
    <name type="scientific">marine sediment metagenome</name>
    <dbReference type="NCBI Taxonomy" id="412755"/>
    <lineage>
        <taxon>unclassified sequences</taxon>
        <taxon>metagenomes</taxon>
        <taxon>ecological metagenomes</taxon>
    </lineage>
</organism>
<proteinExistence type="predicted"/>
<dbReference type="InterPro" id="IPR036390">
    <property type="entry name" value="WH_DNA-bd_sf"/>
</dbReference>
<sequence>MFKDIFGNNPQTKILDFLADYPRFDYSITEMAEKANVSRPTVYKVIKILVTKNLVIKTRDQGNSSLYKLNTENKLVQVILKFDFEIASKIAEIESKDSVKQYKPILAKSRTQVAPS</sequence>
<dbReference type="InterPro" id="IPR001845">
    <property type="entry name" value="HTH_ArsR_DNA-bd_dom"/>
</dbReference>
<protein>
    <recommendedName>
        <fullName evidence="1">HTH arsR-type domain-containing protein</fullName>
    </recommendedName>
</protein>
<gene>
    <name evidence="2" type="ORF">S01H1_13522</name>
</gene>
<dbReference type="EMBL" id="BARS01006979">
    <property type="protein sequence ID" value="GAF76520.1"/>
    <property type="molecule type" value="Genomic_DNA"/>
</dbReference>
<dbReference type="SMART" id="SM00418">
    <property type="entry name" value="HTH_ARSR"/>
    <property type="match status" value="1"/>
</dbReference>
<dbReference type="InterPro" id="IPR011991">
    <property type="entry name" value="ArsR-like_HTH"/>
</dbReference>
<comment type="caution">
    <text evidence="2">The sequence shown here is derived from an EMBL/GenBank/DDBJ whole genome shotgun (WGS) entry which is preliminary data.</text>
</comment>
<dbReference type="CDD" id="cd00090">
    <property type="entry name" value="HTH_ARSR"/>
    <property type="match status" value="1"/>
</dbReference>
<dbReference type="Pfam" id="PF01047">
    <property type="entry name" value="MarR"/>
    <property type="match status" value="1"/>
</dbReference>
<name>X0TKB9_9ZZZZ</name>
<accession>X0TKB9</accession>